<gene>
    <name evidence="1" type="ORF">F4821DRAFT_265534</name>
</gene>
<proteinExistence type="predicted"/>
<dbReference type="Proteomes" id="UP001497680">
    <property type="component" value="Unassembled WGS sequence"/>
</dbReference>
<reference evidence="1 2" key="1">
    <citation type="journal article" date="2022" name="New Phytol.">
        <title>Ecological generalism drives hyperdiversity of secondary metabolite gene clusters in xylarialean endophytes.</title>
        <authorList>
            <person name="Franco M.E.E."/>
            <person name="Wisecaver J.H."/>
            <person name="Arnold A.E."/>
            <person name="Ju Y.M."/>
            <person name="Slot J.C."/>
            <person name="Ahrendt S."/>
            <person name="Moore L.P."/>
            <person name="Eastman K.E."/>
            <person name="Scott K."/>
            <person name="Konkel Z."/>
            <person name="Mondo S.J."/>
            <person name="Kuo A."/>
            <person name="Hayes R.D."/>
            <person name="Haridas S."/>
            <person name="Andreopoulos B."/>
            <person name="Riley R."/>
            <person name="LaButti K."/>
            <person name="Pangilinan J."/>
            <person name="Lipzen A."/>
            <person name="Amirebrahimi M."/>
            <person name="Yan J."/>
            <person name="Adam C."/>
            <person name="Keymanesh K."/>
            <person name="Ng V."/>
            <person name="Louie K."/>
            <person name="Northen T."/>
            <person name="Drula E."/>
            <person name="Henrissat B."/>
            <person name="Hsieh H.M."/>
            <person name="Youens-Clark K."/>
            <person name="Lutzoni F."/>
            <person name="Miadlikowska J."/>
            <person name="Eastwood D.C."/>
            <person name="Hamelin R.C."/>
            <person name="Grigoriev I.V."/>
            <person name="U'Ren J.M."/>
        </authorList>
    </citation>
    <scope>NUCLEOTIDE SEQUENCE [LARGE SCALE GENOMIC DNA]</scope>
    <source>
        <strain evidence="1 2">ER1909</strain>
    </source>
</reference>
<name>A0ACC0CK46_9PEZI</name>
<protein>
    <submittedName>
        <fullName evidence="1">Heterokaryon incompatibility protein-domain-containing protein</fullName>
    </submittedName>
</protein>
<evidence type="ECO:0000313" key="2">
    <source>
        <dbReference type="Proteomes" id="UP001497680"/>
    </source>
</evidence>
<evidence type="ECO:0000313" key="1">
    <source>
        <dbReference type="EMBL" id="KAI6080818.1"/>
    </source>
</evidence>
<sequence length="652" mass="74306">MEDALHAYMCLAPSYPVTPTDILSDEFITKVNRDSGSEEAFHLVRAWLQDCREKHVKCLPTIFSAPARVLDLQGPDQDMVYLKETKGACCPYAALSYCWGPTFCSDTEIATLKENVQLFQDNGILIEDLPKTLREAVQATRRLDIRYLWIDRLCIIQDDSSDWMSNASLMCDVYSGAEITLSADHSSSTQGGLFNDNQSYSNFEYHPYVDPDGELTHRQLLIPPSHPIFEGQVLENTHPVDSRAWILQERLMSHRILHFTSQEMVWECNEATTCECRRGSSSPTRALTTPPPGGWTTEILYSEWRDIVKSYKMRTLTEPADEFPALKGIATKFYRLLQGCSAIGGMSDNYMAGMWKNNLAAEMAWKRGNDADTESFRRRIKSNKAPESKDKTKGEGKEDIQERIRAWRQDQLDPTDKYIAPSWSWASQPGPKDYYRYWPEVPFQSQIDLVDVQLTPRSANDPWGQLESGYITISGHMVKNMELVTAFGLFEQEGTDERKGAPVYYLEYSAGSMRWVIGFEADDPGELIDEYRLQEPKFVLLLLGTIDTKKVPPRIFGLSSPFIYLLTKREYLKDESSNEASPAVAKSSAPPSVDHQTGEFRRDSIYLVLVESNDHPGKYQRLGCMEVGLMTEHRLLMQDLFMYSVKQEITLV</sequence>
<organism evidence="1 2">
    <name type="scientific">Hypoxylon rubiginosum</name>
    <dbReference type="NCBI Taxonomy" id="110542"/>
    <lineage>
        <taxon>Eukaryota</taxon>
        <taxon>Fungi</taxon>
        <taxon>Dikarya</taxon>
        <taxon>Ascomycota</taxon>
        <taxon>Pezizomycotina</taxon>
        <taxon>Sordariomycetes</taxon>
        <taxon>Xylariomycetidae</taxon>
        <taxon>Xylariales</taxon>
        <taxon>Hypoxylaceae</taxon>
        <taxon>Hypoxylon</taxon>
    </lineage>
</organism>
<keyword evidence="2" id="KW-1185">Reference proteome</keyword>
<comment type="caution">
    <text evidence="1">The sequence shown here is derived from an EMBL/GenBank/DDBJ whole genome shotgun (WGS) entry which is preliminary data.</text>
</comment>
<accession>A0ACC0CK46</accession>
<dbReference type="EMBL" id="MU394421">
    <property type="protein sequence ID" value="KAI6080818.1"/>
    <property type="molecule type" value="Genomic_DNA"/>
</dbReference>